<sequence>MTYLEKLSPWCIVRLKPNMQNQIVARFRRRSDAEAHLQVLRRLIPGVSFTLIFNVGLEQQDLTAVNE</sequence>
<evidence type="ECO:0000313" key="1">
    <source>
        <dbReference type="EMBL" id="MBD2605593.1"/>
    </source>
</evidence>
<name>A0ABR8GS87_9CYAN</name>
<evidence type="ECO:0000313" key="2">
    <source>
        <dbReference type="Proteomes" id="UP000660380"/>
    </source>
</evidence>
<gene>
    <name evidence="1" type="ORF">H6G81_13905</name>
</gene>
<evidence type="ECO:0008006" key="3">
    <source>
        <dbReference type="Google" id="ProtNLM"/>
    </source>
</evidence>
<organism evidence="1 2">
    <name type="scientific">Scytonema hofmannii FACHB-248</name>
    <dbReference type="NCBI Taxonomy" id="1842502"/>
    <lineage>
        <taxon>Bacteria</taxon>
        <taxon>Bacillati</taxon>
        <taxon>Cyanobacteriota</taxon>
        <taxon>Cyanophyceae</taxon>
        <taxon>Nostocales</taxon>
        <taxon>Scytonemataceae</taxon>
        <taxon>Scytonema</taxon>
    </lineage>
</organism>
<dbReference type="EMBL" id="JACJTA010000025">
    <property type="protein sequence ID" value="MBD2605593.1"/>
    <property type="molecule type" value="Genomic_DNA"/>
</dbReference>
<proteinExistence type="predicted"/>
<comment type="caution">
    <text evidence="1">The sequence shown here is derived from an EMBL/GenBank/DDBJ whole genome shotgun (WGS) entry which is preliminary data.</text>
</comment>
<dbReference type="RefSeq" id="WP_029636328.1">
    <property type="nucleotide sequence ID" value="NZ_JACJTA010000025.1"/>
</dbReference>
<reference evidence="1 2" key="1">
    <citation type="journal article" date="2020" name="ISME J.">
        <title>Comparative genomics reveals insights into cyanobacterial evolution and habitat adaptation.</title>
        <authorList>
            <person name="Chen M.Y."/>
            <person name="Teng W.K."/>
            <person name="Zhao L."/>
            <person name="Hu C.X."/>
            <person name="Zhou Y.K."/>
            <person name="Han B.P."/>
            <person name="Song L.R."/>
            <person name="Shu W.S."/>
        </authorList>
    </citation>
    <scope>NUCLEOTIDE SEQUENCE [LARGE SCALE GENOMIC DNA]</scope>
    <source>
        <strain evidence="1 2">FACHB-248</strain>
    </source>
</reference>
<dbReference type="Proteomes" id="UP000660380">
    <property type="component" value="Unassembled WGS sequence"/>
</dbReference>
<accession>A0ABR8GS87</accession>
<keyword evidence="2" id="KW-1185">Reference proteome</keyword>
<protein>
    <recommendedName>
        <fullName evidence="3">SPOR domain-containing protein</fullName>
    </recommendedName>
</protein>